<comment type="caution">
    <text evidence="6">The sequence shown here is derived from an EMBL/GenBank/DDBJ whole genome shotgun (WGS) entry which is preliminary data.</text>
</comment>
<keyword evidence="2" id="KW-0238">DNA-binding</keyword>
<dbReference type="GO" id="GO:0003677">
    <property type="term" value="F:DNA binding"/>
    <property type="evidence" value="ECO:0007669"/>
    <property type="project" value="UniProtKB-KW"/>
</dbReference>
<dbReference type="AlphaFoldDB" id="A0A7Y6EG42"/>
<dbReference type="InterPro" id="IPR005471">
    <property type="entry name" value="Tscrpt_reg_IclR_N"/>
</dbReference>
<keyword evidence="7" id="KW-1185">Reference proteome</keyword>
<evidence type="ECO:0000313" key="6">
    <source>
        <dbReference type="EMBL" id="NUU48019.1"/>
    </source>
</evidence>
<dbReference type="Gene3D" id="3.30.450.40">
    <property type="match status" value="1"/>
</dbReference>
<dbReference type="GO" id="GO:0045892">
    <property type="term" value="P:negative regulation of DNA-templated transcription"/>
    <property type="evidence" value="ECO:0007669"/>
    <property type="project" value="TreeGrafter"/>
</dbReference>
<protein>
    <submittedName>
        <fullName evidence="6">IclR family transcriptional regulator</fullName>
    </submittedName>
</protein>
<feature type="domain" description="HTH iclR-type" evidence="4">
    <location>
        <begin position="20"/>
        <end position="82"/>
    </location>
</feature>
<dbReference type="SUPFAM" id="SSF46785">
    <property type="entry name" value="Winged helix' DNA-binding domain"/>
    <property type="match status" value="1"/>
</dbReference>
<dbReference type="PROSITE" id="PS51077">
    <property type="entry name" value="HTH_ICLR"/>
    <property type="match status" value="1"/>
</dbReference>
<sequence>MTGDGVKTSEGRTRKGNYAAPALDKAFLIIELLASHPEGMLVSEMATALGRSLGELFRIVVVMEEARYLEKSPIDDRYRVTYKFLDIAYRATPARQLTAAALPEMQSLALNVGQSCHLVVIEGGAGLVIAREENPGTRGFALRMGASIDIVASCSGKVLLAFAAPAQRARILDRAEAAQGRRIDRVQLAADLERVRMEGYELRESPITRGVTDISYPVFGFGGDCMAALTIPFLETIDGSQEVAIPQARQILAETTARISQQLGHRGDDAGSALPGSLG</sequence>
<dbReference type="InterPro" id="IPR036390">
    <property type="entry name" value="WH_DNA-bd_sf"/>
</dbReference>
<keyword evidence="3" id="KW-0804">Transcription</keyword>
<dbReference type="InterPro" id="IPR036388">
    <property type="entry name" value="WH-like_DNA-bd_sf"/>
</dbReference>
<evidence type="ECO:0000259" key="4">
    <source>
        <dbReference type="PROSITE" id="PS51077"/>
    </source>
</evidence>
<accession>A0A7Y6EG42</accession>
<dbReference type="InterPro" id="IPR050707">
    <property type="entry name" value="HTH_MetabolicPath_Reg"/>
</dbReference>
<dbReference type="Pfam" id="PF01614">
    <property type="entry name" value="IclR_C"/>
    <property type="match status" value="1"/>
</dbReference>
<organism evidence="6 7">
    <name type="scientific">Sphingomonas zeae</name>
    <dbReference type="NCBI Taxonomy" id="1646122"/>
    <lineage>
        <taxon>Bacteria</taxon>
        <taxon>Pseudomonadati</taxon>
        <taxon>Pseudomonadota</taxon>
        <taxon>Alphaproteobacteria</taxon>
        <taxon>Sphingomonadales</taxon>
        <taxon>Sphingomonadaceae</taxon>
        <taxon>Sphingomonas</taxon>
    </lineage>
</organism>
<dbReference type="PROSITE" id="PS51078">
    <property type="entry name" value="ICLR_ED"/>
    <property type="match status" value="1"/>
</dbReference>
<dbReference type="GO" id="GO:0003700">
    <property type="term" value="F:DNA-binding transcription factor activity"/>
    <property type="evidence" value="ECO:0007669"/>
    <property type="project" value="TreeGrafter"/>
</dbReference>
<evidence type="ECO:0000256" key="3">
    <source>
        <dbReference type="ARBA" id="ARBA00023163"/>
    </source>
</evidence>
<dbReference type="PANTHER" id="PTHR30136:SF7">
    <property type="entry name" value="HTH-TYPE TRANSCRIPTIONAL REGULATOR KDGR-RELATED"/>
    <property type="match status" value="1"/>
</dbReference>
<reference evidence="6 7" key="1">
    <citation type="submission" date="2020-05" db="EMBL/GenBank/DDBJ databases">
        <title>Genome Sequencing of Type Strains.</title>
        <authorList>
            <person name="Lemaire J.F."/>
            <person name="Inderbitzin P."/>
            <person name="Gregorio O.A."/>
            <person name="Collins S.B."/>
            <person name="Wespe N."/>
            <person name="Knight-Connoni V."/>
        </authorList>
    </citation>
    <scope>NUCLEOTIDE SEQUENCE [LARGE SCALE GENOMIC DNA]</scope>
    <source>
        <strain evidence="6 7">DSM 100049</strain>
    </source>
</reference>
<dbReference type="PANTHER" id="PTHR30136">
    <property type="entry name" value="HELIX-TURN-HELIX TRANSCRIPTIONAL REGULATOR, ICLR FAMILY"/>
    <property type="match status" value="1"/>
</dbReference>
<evidence type="ECO:0000256" key="2">
    <source>
        <dbReference type="ARBA" id="ARBA00023125"/>
    </source>
</evidence>
<dbReference type="RefSeq" id="WP_175312595.1">
    <property type="nucleotide sequence ID" value="NZ_JABMCH010000066.1"/>
</dbReference>
<dbReference type="EMBL" id="JABMCH010000066">
    <property type="protein sequence ID" value="NUU48019.1"/>
    <property type="molecule type" value="Genomic_DNA"/>
</dbReference>
<dbReference type="Proteomes" id="UP000536441">
    <property type="component" value="Unassembled WGS sequence"/>
</dbReference>
<dbReference type="InterPro" id="IPR014757">
    <property type="entry name" value="Tscrpt_reg_IclR_C"/>
</dbReference>
<dbReference type="InterPro" id="IPR029016">
    <property type="entry name" value="GAF-like_dom_sf"/>
</dbReference>
<feature type="domain" description="IclR-ED" evidence="5">
    <location>
        <begin position="83"/>
        <end position="265"/>
    </location>
</feature>
<evidence type="ECO:0000313" key="7">
    <source>
        <dbReference type="Proteomes" id="UP000536441"/>
    </source>
</evidence>
<dbReference type="Pfam" id="PF09339">
    <property type="entry name" value="HTH_IclR"/>
    <property type="match status" value="1"/>
</dbReference>
<dbReference type="Gene3D" id="1.10.10.10">
    <property type="entry name" value="Winged helix-like DNA-binding domain superfamily/Winged helix DNA-binding domain"/>
    <property type="match status" value="1"/>
</dbReference>
<dbReference type="SUPFAM" id="SSF55781">
    <property type="entry name" value="GAF domain-like"/>
    <property type="match status" value="1"/>
</dbReference>
<gene>
    <name evidence="6" type="ORF">HP438_13680</name>
</gene>
<keyword evidence="1" id="KW-0805">Transcription regulation</keyword>
<evidence type="ECO:0000259" key="5">
    <source>
        <dbReference type="PROSITE" id="PS51078"/>
    </source>
</evidence>
<evidence type="ECO:0000256" key="1">
    <source>
        <dbReference type="ARBA" id="ARBA00023015"/>
    </source>
</evidence>
<dbReference type="SMART" id="SM00346">
    <property type="entry name" value="HTH_ICLR"/>
    <property type="match status" value="1"/>
</dbReference>
<proteinExistence type="predicted"/>
<name>A0A7Y6EG42_9SPHN</name>